<protein>
    <submittedName>
        <fullName evidence="1">Uncharacterized protein</fullName>
    </submittedName>
</protein>
<accession>A0ACC3NLQ7</accession>
<evidence type="ECO:0000313" key="2">
    <source>
        <dbReference type="Proteomes" id="UP001281147"/>
    </source>
</evidence>
<proteinExistence type="predicted"/>
<reference evidence="1" key="1">
    <citation type="submission" date="2023-07" db="EMBL/GenBank/DDBJ databases">
        <title>Black Yeasts Isolated from many extreme environments.</title>
        <authorList>
            <person name="Coleine C."/>
            <person name="Stajich J.E."/>
            <person name="Selbmann L."/>
        </authorList>
    </citation>
    <scope>NUCLEOTIDE SEQUENCE</scope>
    <source>
        <strain evidence="1">CCFEE 5714</strain>
    </source>
</reference>
<evidence type="ECO:0000313" key="1">
    <source>
        <dbReference type="EMBL" id="KAK3718548.1"/>
    </source>
</evidence>
<dbReference type="EMBL" id="JAUTXU010000031">
    <property type="protein sequence ID" value="KAK3718548.1"/>
    <property type="molecule type" value="Genomic_DNA"/>
</dbReference>
<comment type="caution">
    <text evidence="1">The sequence shown here is derived from an EMBL/GenBank/DDBJ whole genome shotgun (WGS) entry which is preliminary data.</text>
</comment>
<sequence>MVFAVFLPKRKRELLVVTIAVEIGQHIMASLIIWNERLGHAIVVGLEPGLEIEGPMDVQGEGSGIMVLEQSIVQNPMLSKFARFRLMTGGEIEAKEFTNFSPRLHPALEPLPVPASNTCESALLTCHDIFRNDYKGIYINTVVFVPNSGSADQILLLRGEDIPKIKQELPPNAGPGSDGLTEHWTLPSVFCKTGMNKYVSLVSHARTAVGTTTGISRENVTLLDENAGLLPVMMEAQGVDVVVATVLVKVGGHMVDKLFDMQENGDILMTVYLEATETTESNAAPSGPPMDWRRVRDRLLTKEEFAEMDEKTFFPQFVKPSVLASFAMKDKEALQGASGRE</sequence>
<name>A0ACC3NLQ7_9PEZI</name>
<gene>
    <name evidence="1" type="ORF">LTR37_005052</name>
</gene>
<organism evidence="1 2">
    <name type="scientific">Vermiconidia calcicola</name>
    <dbReference type="NCBI Taxonomy" id="1690605"/>
    <lineage>
        <taxon>Eukaryota</taxon>
        <taxon>Fungi</taxon>
        <taxon>Dikarya</taxon>
        <taxon>Ascomycota</taxon>
        <taxon>Pezizomycotina</taxon>
        <taxon>Dothideomycetes</taxon>
        <taxon>Dothideomycetidae</taxon>
        <taxon>Mycosphaerellales</taxon>
        <taxon>Extremaceae</taxon>
        <taxon>Vermiconidia</taxon>
    </lineage>
</organism>
<dbReference type="Proteomes" id="UP001281147">
    <property type="component" value="Unassembled WGS sequence"/>
</dbReference>
<keyword evidence="2" id="KW-1185">Reference proteome</keyword>